<gene>
    <name evidence="2" type="ORF">ACFOW6_07245</name>
</gene>
<dbReference type="EMBL" id="JBHSCW010000003">
    <property type="protein sequence ID" value="MFC4351333.1"/>
    <property type="molecule type" value="Genomic_DNA"/>
</dbReference>
<feature type="compositionally biased region" description="Polar residues" evidence="1">
    <location>
        <begin position="44"/>
        <end position="55"/>
    </location>
</feature>
<evidence type="ECO:0000313" key="2">
    <source>
        <dbReference type="EMBL" id="MFC4351333.1"/>
    </source>
</evidence>
<keyword evidence="3" id="KW-1185">Reference proteome</keyword>
<dbReference type="RefSeq" id="WP_382421668.1">
    <property type="nucleotide sequence ID" value="NZ_JBHSCW010000003.1"/>
</dbReference>
<feature type="region of interest" description="Disordered" evidence="1">
    <location>
        <begin position="25"/>
        <end position="88"/>
    </location>
</feature>
<proteinExistence type="predicted"/>
<dbReference type="Proteomes" id="UP001595799">
    <property type="component" value="Unassembled WGS sequence"/>
</dbReference>
<name>A0ABV8UKJ8_9PROT</name>
<evidence type="ECO:0000256" key="1">
    <source>
        <dbReference type="SAM" id="MobiDB-lite"/>
    </source>
</evidence>
<accession>A0ABV8UKJ8</accession>
<organism evidence="2 3">
    <name type="scientific">Fodinicurvata halophila</name>
    <dbReference type="NCBI Taxonomy" id="1419723"/>
    <lineage>
        <taxon>Bacteria</taxon>
        <taxon>Pseudomonadati</taxon>
        <taxon>Pseudomonadota</taxon>
        <taxon>Alphaproteobacteria</taxon>
        <taxon>Rhodospirillales</taxon>
        <taxon>Rhodovibrionaceae</taxon>
        <taxon>Fodinicurvata</taxon>
    </lineage>
</organism>
<sequence length="148" mass="16247">MAFRTSTILLAAFLLTGCESLPWEERRSGADESGVTADPAADDVSSTEPVRSSPDSAGPRKPTKPLNPDELVGLNEEETLGRMGPPLDVRKEAPATVWSYQQEDCQLRLFFYPSLRDRRLQALTYEVTPSGDATMEGCLQKLGSYQHG</sequence>
<comment type="caution">
    <text evidence="2">The sequence shown here is derived from an EMBL/GenBank/DDBJ whole genome shotgun (WGS) entry which is preliminary data.</text>
</comment>
<evidence type="ECO:0000313" key="3">
    <source>
        <dbReference type="Proteomes" id="UP001595799"/>
    </source>
</evidence>
<reference evidence="3" key="1">
    <citation type="journal article" date="2019" name="Int. J. Syst. Evol. Microbiol.">
        <title>The Global Catalogue of Microorganisms (GCM) 10K type strain sequencing project: providing services to taxonomists for standard genome sequencing and annotation.</title>
        <authorList>
            <consortium name="The Broad Institute Genomics Platform"/>
            <consortium name="The Broad Institute Genome Sequencing Center for Infectious Disease"/>
            <person name="Wu L."/>
            <person name="Ma J."/>
        </authorList>
    </citation>
    <scope>NUCLEOTIDE SEQUENCE [LARGE SCALE GENOMIC DNA]</scope>
    <source>
        <strain evidence="3">CECT 8472</strain>
    </source>
</reference>
<dbReference type="PROSITE" id="PS51257">
    <property type="entry name" value="PROKAR_LIPOPROTEIN"/>
    <property type="match status" value="1"/>
</dbReference>
<protein>
    <submittedName>
        <fullName evidence="2">Uncharacterized protein</fullName>
    </submittedName>
</protein>